<evidence type="ECO:0000256" key="1">
    <source>
        <dbReference type="ARBA" id="ARBA00004141"/>
    </source>
</evidence>
<proteinExistence type="predicted"/>
<dbReference type="InterPro" id="IPR023214">
    <property type="entry name" value="HAD_sf"/>
</dbReference>
<dbReference type="GO" id="GO:0046872">
    <property type="term" value="F:metal ion binding"/>
    <property type="evidence" value="ECO:0007669"/>
    <property type="project" value="UniProtKB-KW"/>
</dbReference>
<dbReference type="PANTHER" id="PTHR24092">
    <property type="entry name" value="PROBABLE PHOSPHOLIPID-TRANSPORTING ATPASE"/>
    <property type="match status" value="1"/>
</dbReference>
<reference evidence="5 6" key="1">
    <citation type="submission" date="2013-11" db="EMBL/GenBank/DDBJ databases">
        <title>Genome sequencing of Stegodyphus mimosarum.</title>
        <authorList>
            <person name="Bechsgaard J."/>
        </authorList>
    </citation>
    <scope>NUCLEOTIDE SEQUENCE [LARGE SCALE GENOMIC DNA]</scope>
</reference>
<keyword evidence="6" id="KW-1185">Reference proteome</keyword>
<name>A0A087UP02_STEMI</name>
<evidence type="ECO:0000259" key="4">
    <source>
        <dbReference type="Pfam" id="PF16212"/>
    </source>
</evidence>
<dbReference type="GO" id="GO:0005524">
    <property type="term" value="F:ATP binding"/>
    <property type="evidence" value="ECO:0007669"/>
    <property type="project" value="InterPro"/>
</dbReference>
<dbReference type="SUPFAM" id="SSF56784">
    <property type="entry name" value="HAD-like"/>
    <property type="match status" value="1"/>
</dbReference>
<sequence length="80" mass="8678">MVQMATHTVTLAIGDGANDVAMIQSAHVGIGISGVEGLQATCASDYSIAQFRYLTRLLFVHGAWSHARLCKLILYSFHKN</sequence>
<dbReference type="EMBL" id="KK120812">
    <property type="protein sequence ID" value="KFM79091.1"/>
    <property type="molecule type" value="Genomic_DNA"/>
</dbReference>
<evidence type="ECO:0000313" key="5">
    <source>
        <dbReference type="EMBL" id="KFM79091.1"/>
    </source>
</evidence>
<gene>
    <name evidence="5" type="ORF">X975_22607</name>
</gene>
<feature type="non-terminal residue" evidence="5">
    <location>
        <position position="80"/>
    </location>
</feature>
<dbReference type="GO" id="GO:0005802">
    <property type="term" value="C:trans-Golgi network"/>
    <property type="evidence" value="ECO:0007669"/>
    <property type="project" value="TreeGrafter"/>
</dbReference>
<dbReference type="Gene3D" id="3.40.50.1000">
    <property type="entry name" value="HAD superfamily/HAD-like"/>
    <property type="match status" value="1"/>
</dbReference>
<dbReference type="InterPro" id="IPR001757">
    <property type="entry name" value="P_typ_ATPase"/>
</dbReference>
<dbReference type="Pfam" id="PF16212">
    <property type="entry name" value="PhoLip_ATPase_C"/>
    <property type="match status" value="1"/>
</dbReference>
<evidence type="ECO:0000256" key="2">
    <source>
        <dbReference type="ARBA" id="ARBA00022723"/>
    </source>
</evidence>
<dbReference type="NCBIfam" id="TIGR01494">
    <property type="entry name" value="ATPase_P-type"/>
    <property type="match status" value="1"/>
</dbReference>
<protein>
    <submittedName>
        <fullName evidence="5">Phospholipid-transporting ATPase 3</fullName>
    </submittedName>
</protein>
<dbReference type="GO" id="GO:0016887">
    <property type="term" value="F:ATP hydrolysis activity"/>
    <property type="evidence" value="ECO:0007669"/>
    <property type="project" value="InterPro"/>
</dbReference>
<feature type="domain" description="P-type ATPase C-terminal" evidence="4">
    <location>
        <begin position="42"/>
        <end position="80"/>
    </location>
</feature>
<keyword evidence="2" id="KW-0479">Metal-binding</keyword>
<evidence type="ECO:0000256" key="3">
    <source>
        <dbReference type="ARBA" id="ARBA00022842"/>
    </source>
</evidence>
<keyword evidence="3" id="KW-0460">Magnesium</keyword>
<evidence type="ECO:0000313" key="6">
    <source>
        <dbReference type="Proteomes" id="UP000054359"/>
    </source>
</evidence>
<dbReference type="Proteomes" id="UP000054359">
    <property type="component" value="Unassembled WGS sequence"/>
</dbReference>
<accession>A0A087UP02</accession>
<dbReference type="OrthoDB" id="377733at2759"/>
<dbReference type="InterPro" id="IPR032630">
    <property type="entry name" value="P_typ_ATPase_c"/>
</dbReference>
<dbReference type="GO" id="GO:0045332">
    <property type="term" value="P:phospholipid translocation"/>
    <property type="evidence" value="ECO:0007669"/>
    <property type="project" value="TreeGrafter"/>
</dbReference>
<dbReference type="GO" id="GO:0140326">
    <property type="term" value="F:ATPase-coupled intramembrane lipid transporter activity"/>
    <property type="evidence" value="ECO:0007669"/>
    <property type="project" value="TreeGrafter"/>
</dbReference>
<comment type="subcellular location">
    <subcellularLocation>
        <location evidence="1">Membrane</location>
        <topology evidence="1">Multi-pass membrane protein</topology>
    </subcellularLocation>
</comment>
<dbReference type="InterPro" id="IPR036412">
    <property type="entry name" value="HAD-like_sf"/>
</dbReference>
<dbReference type="GO" id="GO:0005886">
    <property type="term" value="C:plasma membrane"/>
    <property type="evidence" value="ECO:0007669"/>
    <property type="project" value="TreeGrafter"/>
</dbReference>
<dbReference type="AlphaFoldDB" id="A0A087UP02"/>
<organism evidence="5 6">
    <name type="scientific">Stegodyphus mimosarum</name>
    <name type="common">African social velvet spider</name>
    <dbReference type="NCBI Taxonomy" id="407821"/>
    <lineage>
        <taxon>Eukaryota</taxon>
        <taxon>Metazoa</taxon>
        <taxon>Ecdysozoa</taxon>
        <taxon>Arthropoda</taxon>
        <taxon>Chelicerata</taxon>
        <taxon>Arachnida</taxon>
        <taxon>Araneae</taxon>
        <taxon>Araneomorphae</taxon>
        <taxon>Entelegynae</taxon>
        <taxon>Eresoidea</taxon>
        <taxon>Eresidae</taxon>
        <taxon>Stegodyphus</taxon>
    </lineage>
</organism>
<dbReference type="STRING" id="407821.A0A087UP02"/>
<dbReference type="PANTHER" id="PTHR24092:SF150">
    <property type="entry name" value="PHOSPHOLIPID-TRANSPORTING ATPASE"/>
    <property type="match status" value="1"/>
</dbReference>